<dbReference type="STRING" id="1118202.SAMN05443429_101253"/>
<evidence type="ECO:0000313" key="3">
    <source>
        <dbReference type="Proteomes" id="UP000184335"/>
    </source>
</evidence>
<evidence type="ECO:0008006" key="4">
    <source>
        <dbReference type="Google" id="ProtNLM"/>
    </source>
</evidence>
<dbReference type="OrthoDB" id="1111222at2"/>
<dbReference type="RefSeq" id="WP_073177545.1">
    <property type="nucleotide sequence ID" value="NZ_FQYI01000001.1"/>
</dbReference>
<feature type="transmembrane region" description="Helical" evidence="1">
    <location>
        <begin position="249"/>
        <end position="266"/>
    </location>
</feature>
<evidence type="ECO:0000313" key="2">
    <source>
        <dbReference type="EMBL" id="SHI34551.1"/>
    </source>
</evidence>
<accession>A0A1M6ADS1</accession>
<keyword evidence="1" id="KW-0812">Transmembrane</keyword>
<protein>
    <recommendedName>
        <fullName evidence="4">DUF4350 domain-containing protein</fullName>
    </recommendedName>
</protein>
<keyword evidence="1" id="KW-1133">Transmembrane helix</keyword>
<dbReference type="AlphaFoldDB" id="A0A1M6ADS1"/>
<proteinExistence type="predicted"/>
<gene>
    <name evidence="2" type="ORF">SAMN05443429_101253</name>
</gene>
<name>A0A1M6ADS1_9FLAO</name>
<sequence>MKRTLRIYGIVLALFLALIGFLELSRKTVVDWRKTFDVESKAPFGLFVFDKEAEKIFGGKLKKSVQSPYTYFANKNQQPQNILFINKFLDETSLERLLKEVEKGSDLFIAGNPDLYGMGVHTSRYFSDDDVYLHLLNHDLNGIQKLDKFPDRLYISRVPKNAKILGYTKVANKSYPNFIQIPKGKGNIYIHTEPLFLTNYQLLKPGEERYAAQVLSYLPDRETVWFQDFSTQGNYNAMYFVLSNPPLKFAWWTFLVTMLLFMIFNAKRRQRIVPVISPPENKSAEFVKSIGNLYLQEGDFRDMMAKKATYFLHFVRTEFLIDTERLDEEFIQKLISKSGQPEEKIREAVALIQKSLHQSHDITKQDLEKMNRLLDEISK</sequence>
<keyword evidence="3" id="KW-1185">Reference proteome</keyword>
<dbReference type="Proteomes" id="UP000184335">
    <property type="component" value="Unassembled WGS sequence"/>
</dbReference>
<dbReference type="EMBL" id="FQYI01000001">
    <property type="protein sequence ID" value="SHI34551.1"/>
    <property type="molecule type" value="Genomic_DNA"/>
</dbReference>
<keyword evidence="1" id="KW-0472">Membrane</keyword>
<evidence type="ECO:0000256" key="1">
    <source>
        <dbReference type="SAM" id="Phobius"/>
    </source>
</evidence>
<organism evidence="2 3">
    <name type="scientific">Cruoricaptor ignavus</name>
    <dbReference type="NCBI Taxonomy" id="1118202"/>
    <lineage>
        <taxon>Bacteria</taxon>
        <taxon>Pseudomonadati</taxon>
        <taxon>Bacteroidota</taxon>
        <taxon>Flavobacteriia</taxon>
        <taxon>Flavobacteriales</taxon>
        <taxon>Weeksellaceae</taxon>
        <taxon>Cruoricaptor</taxon>
    </lineage>
</organism>
<reference evidence="2 3" key="1">
    <citation type="submission" date="2016-11" db="EMBL/GenBank/DDBJ databases">
        <authorList>
            <person name="Jaros S."/>
            <person name="Januszkiewicz K."/>
            <person name="Wedrychowicz H."/>
        </authorList>
    </citation>
    <scope>NUCLEOTIDE SEQUENCE [LARGE SCALE GENOMIC DNA]</scope>
    <source>
        <strain evidence="2 3">DSM 25479</strain>
    </source>
</reference>